<dbReference type="EMBL" id="MN740077">
    <property type="protein sequence ID" value="QHT86866.1"/>
    <property type="molecule type" value="Genomic_DNA"/>
</dbReference>
<sequence length="139" mass="16157">METAMASNRFEQIYDFILGVGFVVLSILALVQLLMATINKFVEYYSRQIDRIVMDESFDDSDDDDDSESDYSEYSENEYSESECSDDDDDGKGNCSKRHHHHHDDIELSPYIPPRRSQRLLENRAKCNSPLLVCRLNFD</sequence>
<evidence type="ECO:0000313" key="3">
    <source>
        <dbReference type="EMBL" id="QHT86866.1"/>
    </source>
</evidence>
<feature type="compositionally biased region" description="Acidic residues" evidence="1">
    <location>
        <begin position="56"/>
        <end position="90"/>
    </location>
</feature>
<keyword evidence="2" id="KW-0812">Transmembrane</keyword>
<accession>A0A6C0I3C7</accession>
<keyword evidence="2" id="KW-1133">Transmembrane helix</keyword>
<keyword evidence="2" id="KW-0472">Membrane</keyword>
<feature type="region of interest" description="Disordered" evidence="1">
    <location>
        <begin position="56"/>
        <end position="111"/>
    </location>
</feature>
<protein>
    <submittedName>
        <fullName evidence="3">Uncharacterized protein</fullName>
    </submittedName>
</protein>
<proteinExistence type="predicted"/>
<evidence type="ECO:0000256" key="2">
    <source>
        <dbReference type="SAM" id="Phobius"/>
    </source>
</evidence>
<name>A0A6C0I3C7_9ZZZZ</name>
<reference evidence="3" key="1">
    <citation type="journal article" date="2020" name="Nature">
        <title>Giant virus diversity and host interactions through global metagenomics.</title>
        <authorList>
            <person name="Schulz F."/>
            <person name="Roux S."/>
            <person name="Paez-Espino D."/>
            <person name="Jungbluth S."/>
            <person name="Walsh D.A."/>
            <person name="Denef V.J."/>
            <person name="McMahon K.D."/>
            <person name="Konstantinidis K.T."/>
            <person name="Eloe-Fadrosh E.A."/>
            <person name="Kyrpides N.C."/>
            <person name="Woyke T."/>
        </authorList>
    </citation>
    <scope>NUCLEOTIDE SEQUENCE</scope>
    <source>
        <strain evidence="3">GVMAG-M-3300023184-18</strain>
    </source>
</reference>
<dbReference type="AlphaFoldDB" id="A0A6C0I3C7"/>
<organism evidence="3">
    <name type="scientific">viral metagenome</name>
    <dbReference type="NCBI Taxonomy" id="1070528"/>
    <lineage>
        <taxon>unclassified sequences</taxon>
        <taxon>metagenomes</taxon>
        <taxon>organismal metagenomes</taxon>
    </lineage>
</organism>
<feature type="transmembrane region" description="Helical" evidence="2">
    <location>
        <begin position="16"/>
        <end position="38"/>
    </location>
</feature>
<evidence type="ECO:0000256" key="1">
    <source>
        <dbReference type="SAM" id="MobiDB-lite"/>
    </source>
</evidence>